<dbReference type="EMBL" id="CP036433">
    <property type="protein sequence ID" value="QDU98072.1"/>
    <property type="molecule type" value="Genomic_DNA"/>
</dbReference>
<proteinExistence type="predicted"/>
<dbReference type="Proteomes" id="UP000317648">
    <property type="component" value="Chromosome"/>
</dbReference>
<organism evidence="1 2">
    <name type="scientific">Lignipirellula cremea</name>
    <dbReference type="NCBI Taxonomy" id="2528010"/>
    <lineage>
        <taxon>Bacteria</taxon>
        <taxon>Pseudomonadati</taxon>
        <taxon>Planctomycetota</taxon>
        <taxon>Planctomycetia</taxon>
        <taxon>Pirellulales</taxon>
        <taxon>Pirellulaceae</taxon>
        <taxon>Lignipirellula</taxon>
    </lineage>
</organism>
<keyword evidence="2" id="KW-1185">Reference proteome</keyword>
<accession>A0A518E1X4</accession>
<protein>
    <submittedName>
        <fullName evidence="1">Uncharacterized protein</fullName>
    </submittedName>
</protein>
<evidence type="ECO:0000313" key="2">
    <source>
        <dbReference type="Proteomes" id="UP000317648"/>
    </source>
</evidence>
<dbReference type="RefSeq" id="WP_145057018.1">
    <property type="nucleotide sequence ID" value="NZ_CP036433.1"/>
</dbReference>
<dbReference type="KEGG" id="lcre:Pla8534_59330"/>
<gene>
    <name evidence="1" type="ORF">Pla8534_59330</name>
</gene>
<sequence length="91" mass="10280">MDLYPDKVTDAEGAERFVLVDAKTQKVVTAKDVSEATVRKFFQKHGASETAINEALRRARKRFDQKQEAAATEASNDDFFDDLMDDFSSDE</sequence>
<name>A0A518E1X4_9BACT</name>
<evidence type="ECO:0000313" key="1">
    <source>
        <dbReference type="EMBL" id="QDU98072.1"/>
    </source>
</evidence>
<dbReference type="AlphaFoldDB" id="A0A518E1X4"/>
<reference evidence="1 2" key="1">
    <citation type="submission" date="2019-02" db="EMBL/GenBank/DDBJ databases">
        <title>Deep-cultivation of Planctomycetes and their phenomic and genomic characterization uncovers novel biology.</title>
        <authorList>
            <person name="Wiegand S."/>
            <person name="Jogler M."/>
            <person name="Boedeker C."/>
            <person name="Pinto D."/>
            <person name="Vollmers J."/>
            <person name="Rivas-Marin E."/>
            <person name="Kohn T."/>
            <person name="Peeters S.H."/>
            <person name="Heuer A."/>
            <person name="Rast P."/>
            <person name="Oberbeckmann S."/>
            <person name="Bunk B."/>
            <person name="Jeske O."/>
            <person name="Meyerdierks A."/>
            <person name="Storesund J.E."/>
            <person name="Kallscheuer N."/>
            <person name="Luecker S."/>
            <person name="Lage O.M."/>
            <person name="Pohl T."/>
            <person name="Merkel B.J."/>
            <person name="Hornburger P."/>
            <person name="Mueller R.-W."/>
            <person name="Bruemmer F."/>
            <person name="Labrenz M."/>
            <person name="Spormann A.M."/>
            <person name="Op den Camp H."/>
            <person name="Overmann J."/>
            <person name="Amann R."/>
            <person name="Jetten M.S.M."/>
            <person name="Mascher T."/>
            <person name="Medema M.H."/>
            <person name="Devos D.P."/>
            <person name="Kaster A.-K."/>
            <person name="Ovreas L."/>
            <person name="Rohde M."/>
            <person name="Galperin M.Y."/>
            <person name="Jogler C."/>
        </authorList>
    </citation>
    <scope>NUCLEOTIDE SEQUENCE [LARGE SCALE GENOMIC DNA]</scope>
    <source>
        <strain evidence="1 2">Pla85_3_4</strain>
    </source>
</reference>